<evidence type="ECO:0000259" key="12">
    <source>
        <dbReference type="Pfam" id="PF08543"/>
    </source>
</evidence>
<evidence type="ECO:0000256" key="10">
    <source>
        <dbReference type="ARBA" id="ARBA00042102"/>
    </source>
</evidence>
<dbReference type="EC" id="2.7.4.7" evidence="6"/>
<dbReference type="PANTHER" id="PTHR20858">
    <property type="entry name" value="PHOSPHOMETHYLPYRIMIDINE KINASE"/>
    <property type="match status" value="1"/>
</dbReference>
<keyword evidence="8" id="KW-0784">Thiamine biosynthesis</keyword>
<evidence type="ECO:0000256" key="7">
    <source>
        <dbReference type="ARBA" id="ARBA00019161"/>
    </source>
</evidence>
<gene>
    <name evidence="13" type="ORF">SY83_08605</name>
</gene>
<evidence type="ECO:0000256" key="3">
    <source>
        <dbReference type="ARBA" id="ARBA00004769"/>
    </source>
</evidence>
<evidence type="ECO:0000313" key="13">
    <source>
        <dbReference type="EMBL" id="ANE46328.1"/>
    </source>
</evidence>
<feature type="domain" description="Pyridoxamine kinase/Phosphomethylpyrimidine kinase" evidence="12">
    <location>
        <begin position="13"/>
        <end position="205"/>
    </location>
</feature>
<comment type="catalytic activity">
    <reaction evidence="1">
        <text>4-amino-5-hydroxymethyl-2-methylpyrimidine + ATP = 4-amino-2-methyl-5-(phosphooxymethyl)pyrimidine + ADP + H(+)</text>
        <dbReference type="Rhea" id="RHEA:23096"/>
        <dbReference type="ChEBI" id="CHEBI:15378"/>
        <dbReference type="ChEBI" id="CHEBI:16892"/>
        <dbReference type="ChEBI" id="CHEBI:30616"/>
        <dbReference type="ChEBI" id="CHEBI:58354"/>
        <dbReference type="ChEBI" id="CHEBI:456216"/>
        <dbReference type="EC" id="2.7.1.49"/>
    </reaction>
</comment>
<comment type="catalytic activity">
    <reaction evidence="2">
        <text>4-amino-2-methyl-5-(phosphooxymethyl)pyrimidine + ATP = 4-amino-2-methyl-5-(diphosphooxymethyl)pyrimidine + ADP</text>
        <dbReference type="Rhea" id="RHEA:19893"/>
        <dbReference type="ChEBI" id="CHEBI:30616"/>
        <dbReference type="ChEBI" id="CHEBI:57841"/>
        <dbReference type="ChEBI" id="CHEBI:58354"/>
        <dbReference type="ChEBI" id="CHEBI:456216"/>
        <dbReference type="EC" id="2.7.4.7"/>
    </reaction>
</comment>
<keyword evidence="14" id="KW-1185">Reference proteome</keyword>
<keyword evidence="13" id="KW-0808">Transferase</keyword>
<evidence type="ECO:0000256" key="11">
    <source>
        <dbReference type="ARBA" id="ARBA00043176"/>
    </source>
</evidence>
<accession>A0A172TGZ4</accession>
<dbReference type="STRING" id="1178515.SY83_08605"/>
<dbReference type="AlphaFoldDB" id="A0A172TGZ4"/>
<comment type="pathway">
    <text evidence="3">Cofactor biosynthesis; thiamine diphosphate biosynthesis; 4-amino-2-methyl-5-diphosphomethylpyrimidine from 5-amino-1-(5-phospho-D-ribosyl)imidazole: step 3/3.</text>
</comment>
<dbReference type="Gene3D" id="3.40.1190.20">
    <property type="match status" value="1"/>
</dbReference>
<dbReference type="Proteomes" id="UP000076927">
    <property type="component" value="Chromosome"/>
</dbReference>
<organism evidence="13 14">
    <name type="scientific">Paenibacillus swuensis</name>
    <dbReference type="NCBI Taxonomy" id="1178515"/>
    <lineage>
        <taxon>Bacteria</taxon>
        <taxon>Bacillati</taxon>
        <taxon>Bacillota</taxon>
        <taxon>Bacilli</taxon>
        <taxon>Bacillales</taxon>
        <taxon>Paenibacillaceae</taxon>
        <taxon>Paenibacillus</taxon>
    </lineage>
</organism>
<dbReference type="InterPro" id="IPR029056">
    <property type="entry name" value="Ribokinase-like"/>
</dbReference>
<dbReference type="OrthoDB" id="9810880at2"/>
<dbReference type="PATRIC" id="fig|1178515.4.peg.1715"/>
<evidence type="ECO:0000256" key="6">
    <source>
        <dbReference type="ARBA" id="ARBA00012963"/>
    </source>
</evidence>
<dbReference type="InterPro" id="IPR013749">
    <property type="entry name" value="PM/HMP-P_kinase-1"/>
</dbReference>
<evidence type="ECO:0000256" key="8">
    <source>
        <dbReference type="ARBA" id="ARBA00022977"/>
    </source>
</evidence>
<dbReference type="GO" id="GO:0008972">
    <property type="term" value="F:phosphomethylpyrimidine kinase activity"/>
    <property type="evidence" value="ECO:0007669"/>
    <property type="project" value="UniProtKB-EC"/>
</dbReference>
<evidence type="ECO:0000256" key="2">
    <source>
        <dbReference type="ARBA" id="ARBA00000565"/>
    </source>
</evidence>
<dbReference type="CDD" id="cd01169">
    <property type="entry name" value="HMPP_kinase"/>
    <property type="match status" value="1"/>
</dbReference>
<dbReference type="RefSeq" id="WP_068605868.1">
    <property type="nucleotide sequence ID" value="NZ_CP011388.1"/>
</dbReference>
<dbReference type="GO" id="GO:0009228">
    <property type="term" value="P:thiamine biosynthetic process"/>
    <property type="evidence" value="ECO:0007669"/>
    <property type="project" value="UniProtKB-KW"/>
</dbReference>
<comment type="pathway">
    <text evidence="9">Cofactor biosynthesis; thiamine diphosphate biosynthesis; 4-amino-2-methyl-5-diphosphomethylpyrimidine from 5-amino-1-(5-phospho-D-ribosyl)imidazole: step 2/3.</text>
</comment>
<evidence type="ECO:0000256" key="4">
    <source>
        <dbReference type="ARBA" id="ARBA00009879"/>
    </source>
</evidence>
<feature type="domain" description="Pyridoxamine kinase/Phosphomethylpyrimidine kinase" evidence="12">
    <location>
        <begin position="221"/>
        <end position="296"/>
    </location>
</feature>
<dbReference type="InterPro" id="IPR004399">
    <property type="entry name" value="HMP/HMP-P_kinase_dom"/>
</dbReference>
<proteinExistence type="inferred from homology"/>
<protein>
    <recommendedName>
        <fullName evidence="7">Hydroxymethylpyrimidine/phosphomethylpyrimidine kinase</fullName>
        <ecNumber evidence="5">2.7.1.49</ecNumber>
        <ecNumber evidence="6">2.7.4.7</ecNumber>
    </recommendedName>
    <alternativeName>
        <fullName evidence="10">Hydroxymethylpyrimidine kinase</fullName>
    </alternativeName>
    <alternativeName>
        <fullName evidence="11">Hydroxymethylpyrimidine phosphate kinase</fullName>
    </alternativeName>
</protein>
<reference evidence="13 14" key="1">
    <citation type="submission" date="2015-01" db="EMBL/GenBank/DDBJ databases">
        <title>Paenibacillus swuensis/DY6/whole genome sequencing.</title>
        <authorList>
            <person name="Kim M.K."/>
            <person name="Srinivasan S."/>
            <person name="Lee J.-J."/>
        </authorList>
    </citation>
    <scope>NUCLEOTIDE SEQUENCE [LARGE SCALE GENOMIC DNA]</scope>
    <source>
        <strain evidence="13 14">DY6</strain>
    </source>
</reference>
<comment type="similarity">
    <text evidence="4">Belongs to the ThiD family.</text>
</comment>
<dbReference type="GO" id="GO:0008902">
    <property type="term" value="F:hydroxymethylpyrimidine kinase activity"/>
    <property type="evidence" value="ECO:0007669"/>
    <property type="project" value="UniProtKB-EC"/>
</dbReference>
<evidence type="ECO:0000256" key="5">
    <source>
        <dbReference type="ARBA" id="ARBA00012135"/>
    </source>
</evidence>
<dbReference type="SUPFAM" id="SSF53613">
    <property type="entry name" value="Ribokinase-like"/>
    <property type="match status" value="1"/>
</dbReference>
<name>A0A172TGZ4_9BACL</name>
<dbReference type="GO" id="GO:0005829">
    <property type="term" value="C:cytosol"/>
    <property type="evidence" value="ECO:0007669"/>
    <property type="project" value="TreeGrafter"/>
</dbReference>
<dbReference type="PANTHER" id="PTHR20858:SF17">
    <property type="entry name" value="HYDROXYMETHYLPYRIMIDINE_PHOSPHOMETHYLPYRIMIDINE KINASE THI20-RELATED"/>
    <property type="match status" value="1"/>
</dbReference>
<evidence type="ECO:0000256" key="1">
    <source>
        <dbReference type="ARBA" id="ARBA00000151"/>
    </source>
</evidence>
<dbReference type="KEGG" id="pswu:SY83_08605"/>
<sequence length="314" mass="33344">MKLAKVLTIAGSDSGGGAGIQADLKTFQELNVFGMSAITAVTAQNTVGVHGVFPVSTEALEAQMDAIGTDLAPQAVKTGMLYDAERIQLTVAKIRQYRWNLVVVDPVMIAKGGQTLLELAAIRAVVEELLPISTLVTPNLPEAEFLTGMKIRNRKDWREAAIRLHEMGARYVLIKGGHADEDVEGTSATEAVKSTESTDAQEFVNKRFSADTEDDGERMYTNQVVDLLYDGVCFVEYSGPRIHTKHTHGTGCTLSAAITAELAKGAGVREAVGTAKAFIQAALEHAPQLGAGHGPTLHAAYRLHGPAPAAGAAR</sequence>
<dbReference type="EC" id="2.7.1.49" evidence="5"/>
<evidence type="ECO:0000313" key="14">
    <source>
        <dbReference type="Proteomes" id="UP000076927"/>
    </source>
</evidence>
<evidence type="ECO:0000256" key="9">
    <source>
        <dbReference type="ARBA" id="ARBA00037917"/>
    </source>
</evidence>
<dbReference type="Pfam" id="PF08543">
    <property type="entry name" value="Phos_pyr_kin"/>
    <property type="match status" value="2"/>
</dbReference>
<dbReference type="NCBIfam" id="TIGR00097">
    <property type="entry name" value="HMP-P_kinase"/>
    <property type="match status" value="1"/>
</dbReference>
<dbReference type="EMBL" id="CP011388">
    <property type="protein sequence ID" value="ANE46328.1"/>
    <property type="molecule type" value="Genomic_DNA"/>
</dbReference>
<keyword evidence="13" id="KW-0418">Kinase</keyword>